<dbReference type="AlphaFoldDB" id="A0A7T8H1F7"/>
<proteinExistence type="predicted"/>
<evidence type="ECO:0000313" key="3">
    <source>
        <dbReference type="Proteomes" id="UP000595437"/>
    </source>
</evidence>
<dbReference type="Proteomes" id="UP000595437">
    <property type="component" value="Chromosome 10"/>
</dbReference>
<organism evidence="2 3">
    <name type="scientific">Caligus rogercresseyi</name>
    <name type="common">Sea louse</name>
    <dbReference type="NCBI Taxonomy" id="217165"/>
    <lineage>
        <taxon>Eukaryota</taxon>
        <taxon>Metazoa</taxon>
        <taxon>Ecdysozoa</taxon>
        <taxon>Arthropoda</taxon>
        <taxon>Crustacea</taxon>
        <taxon>Multicrustacea</taxon>
        <taxon>Hexanauplia</taxon>
        <taxon>Copepoda</taxon>
        <taxon>Siphonostomatoida</taxon>
        <taxon>Caligidae</taxon>
        <taxon>Caligus</taxon>
    </lineage>
</organism>
<dbReference type="EMBL" id="CP045899">
    <property type="protein sequence ID" value="QQP41587.1"/>
    <property type="molecule type" value="Genomic_DNA"/>
</dbReference>
<feature type="region of interest" description="Disordered" evidence="1">
    <location>
        <begin position="1"/>
        <end position="20"/>
    </location>
</feature>
<feature type="non-terminal residue" evidence="2">
    <location>
        <position position="1"/>
    </location>
</feature>
<protein>
    <submittedName>
        <fullName evidence="2">Uncharacterized protein</fullName>
    </submittedName>
</protein>
<keyword evidence="3" id="KW-1185">Reference proteome</keyword>
<sequence length="213" mass="21828">QEYGGGGFRRDFDEGHKEDIEQQSIKYHSLVNKALNTAKDADRFVGDSLKEQEKSPKNYPRVKRSALPLAPSEKNNNFRAPAQDSAGAPAAAPTADAVSGTQRLQGAAAPAAVAPRAAPLDSTARRPAVASPVKEVEISEQEAPAGLAARGGGGEDYDAGADAGGDAGGAGEEADAKTGGARGRGGGGGSNVSPDKIDEMIDLMNSLNQKFGR</sequence>
<gene>
    <name evidence="2" type="ORF">FKW44_016006</name>
</gene>
<feature type="compositionally biased region" description="Gly residues" evidence="1">
    <location>
        <begin position="162"/>
        <end position="171"/>
    </location>
</feature>
<reference evidence="3" key="1">
    <citation type="submission" date="2021-01" db="EMBL/GenBank/DDBJ databases">
        <title>Caligus Genome Assembly.</title>
        <authorList>
            <person name="Gallardo-Escarate C."/>
        </authorList>
    </citation>
    <scope>NUCLEOTIDE SEQUENCE [LARGE SCALE GENOMIC DNA]</scope>
</reference>
<dbReference type="OrthoDB" id="10629430at2759"/>
<feature type="region of interest" description="Disordered" evidence="1">
    <location>
        <begin position="38"/>
        <end position="200"/>
    </location>
</feature>
<evidence type="ECO:0000256" key="1">
    <source>
        <dbReference type="SAM" id="MobiDB-lite"/>
    </source>
</evidence>
<evidence type="ECO:0000313" key="2">
    <source>
        <dbReference type="EMBL" id="QQP41587.1"/>
    </source>
</evidence>
<accession>A0A7T8H1F7</accession>
<feature type="compositionally biased region" description="Basic and acidic residues" evidence="1">
    <location>
        <begin position="8"/>
        <end position="20"/>
    </location>
</feature>
<feature type="compositionally biased region" description="Basic and acidic residues" evidence="1">
    <location>
        <begin position="39"/>
        <end position="56"/>
    </location>
</feature>
<feature type="compositionally biased region" description="Gly residues" evidence="1">
    <location>
        <begin position="180"/>
        <end position="190"/>
    </location>
</feature>
<name>A0A7T8H1F7_CALRO</name>
<feature type="compositionally biased region" description="Low complexity" evidence="1">
    <location>
        <begin position="80"/>
        <end position="119"/>
    </location>
</feature>